<organism evidence="2 3">
    <name type="scientific">Kingdonia uniflora</name>
    <dbReference type="NCBI Taxonomy" id="39325"/>
    <lineage>
        <taxon>Eukaryota</taxon>
        <taxon>Viridiplantae</taxon>
        <taxon>Streptophyta</taxon>
        <taxon>Embryophyta</taxon>
        <taxon>Tracheophyta</taxon>
        <taxon>Spermatophyta</taxon>
        <taxon>Magnoliopsida</taxon>
        <taxon>Ranunculales</taxon>
        <taxon>Circaeasteraceae</taxon>
        <taxon>Kingdonia</taxon>
    </lineage>
</organism>
<dbReference type="EMBL" id="JACGCM010002017">
    <property type="protein sequence ID" value="KAF6146007.1"/>
    <property type="molecule type" value="Genomic_DNA"/>
</dbReference>
<accession>A0A7J7LTV6</accession>
<comment type="caution">
    <text evidence="2">The sequence shown here is derived from an EMBL/GenBank/DDBJ whole genome shotgun (WGS) entry which is preliminary data.</text>
</comment>
<keyword evidence="3" id="KW-1185">Reference proteome</keyword>
<dbReference type="AlphaFoldDB" id="A0A7J7LTV6"/>
<proteinExistence type="predicted"/>
<sequence>MRRAKKNCIFVCRVQRNIVARRMLLRSGCVTKYEPKPMKARKKVSKPPTFKEISNAYGRRPFEEKYKWVIENCEKIGPGHYKLPACAADPRYDFCFREGPRLRPPIESCIFESTGGLAGRNKDVLKVETPRPESFSQSDEEGSEIKSVESD</sequence>
<evidence type="ECO:0000256" key="1">
    <source>
        <dbReference type="SAM" id="MobiDB-lite"/>
    </source>
</evidence>
<evidence type="ECO:0000313" key="2">
    <source>
        <dbReference type="EMBL" id="KAF6146007.1"/>
    </source>
</evidence>
<protein>
    <submittedName>
        <fullName evidence="2">Uncharacterized protein</fullName>
    </submittedName>
</protein>
<gene>
    <name evidence="2" type="ORF">GIB67_033366</name>
</gene>
<dbReference type="Proteomes" id="UP000541444">
    <property type="component" value="Unassembled WGS sequence"/>
</dbReference>
<feature type="compositionally biased region" description="Basic and acidic residues" evidence="1">
    <location>
        <begin position="121"/>
        <end position="131"/>
    </location>
</feature>
<reference evidence="2 3" key="1">
    <citation type="journal article" date="2020" name="IScience">
        <title>Genome Sequencing of the Endangered Kingdonia uniflora (Circaeasteraceae, Ranunculales) Reveals Potential Mechanisms of Evolutionary Specialization.</title>
        <authorList>
            <person name="Sun Y."/>
            <person name="Deng T."/>
            <person name="Zhang A."/>
            <person name="Moore M.J."/>
            <person name="Landis J.B."/>
            <person name="Lin N."/>
            <person name="Zhang H."/>
            <person name="Zhang X."/>
            <person name="Huang J."/>
            <person name="Zhang X."/>
            <person name="Sun H."/>
            <person name="Wang H."/>
        </authorList>
    </citation>
    <scope>NUCLEOTIDE SEQUENCE [LARGE SCALE GENOMIC DNA]</scope>
    <source>
        <strain evidence="2">TB1705</strain>
        <tissue evidence="2">Leaf</tissue>
    </source>
</reference>
<feature type="region of interest" description="Disordered" evidence="1">
    <location>
        <begin position="121"/>
        <end position="151"/>
    </location>
</feature>
<name>A0A7J7LTV6_9MAGN</name>
<evidence type="ECO:0000313" key="3">
    <source>
        <dbReference type="Proteomes" id="UP000541444"/>
    </source>
</evidence>